<feature type="domain" description="ATP synthase epsilon subunit C-terminal" evidence="15">
    <location>
        <begin position="89"/>
        <end position="133"/>
    </location>
</feature>
<dbReference type="SUPFAM" id="SSF46604">
    <property type="entry name" value="Epsilon subunit of F1F0-ATP synthase C-terminal domain"/>
    <property type="match status" value="1"/>
</dbReference>
<evidence type="ECO:0000256" key="14">
    <source>
        <dbReference type="RuleBase" id="RU003656"/>
    </source>
</evidence>
<evidence type="ECO:0000256" key="1">
    <source>
        <dbReference type="ARBA" id="ARBA00003543"/>
    </source>
</evidence>
<evidence type="ECO:0000256" key="9">
    <source>
        <dbReference type="ARBA" id="ARBA00023196"/>
    </source>
</evidence>
<evidence type="ECO:0000256" key="4">
    <source>
        <dbReference type="ARBA" id="ARBA00011648"/>
    </source>
</evidence>
<dbReference type="InterPro" id="IPR036794">
    <property type="entry name" value="ATP_F1_dsu/esu_C_sf"/>
</dbReference>
<evidence type="ECO:0000256" key="7">
    <source>
        <dbReference type="ARBA" id="ARBA00023065"/>
    </source>
</evidence>
<dbReference type="Gene3D" id="1.20.5.440">
    <property type="entry name" value="ATP synthase delta/epsilon subunit, C-terminal domain"/>
    <property type="match status" value="1"/>
</dbReference>
<keyword evidence="6 13" id="KW-0813">Transport</keyword>
<keyword evidence="13" id="KW-1003">Cell membrane</keyword>
<keyword evidence="7 13" id="KW-0406">Ion transport</keyword>
<evidence type="ECO:0000256" key="10">
    <source>
        <dbReference type="ARBA" id="ARBA00023310"/>
    </source>
</evidence>
<accession>A0ABV7HPZ5</accession>
<evidence type="ECO:0000313" key="18">
    <source>
        <dbReference type="Proteomes" id="UP001595548"/>
    </source>
</evidence>
<evidence type="ECO:0000259" key="16">
    <source>
        <dbReference type="Pfam" id="PF02823"/>
    </source>
</evidence>
<comment type="function">
    <text evidence="1 13">Produces ATP from ADP in the presence of a proton gradient across the membrane.</text>
</comment>
<dbReference type="Pfam" id="PF02823">
    <property type="entry name" value="ATP-synt_DE_N"/>
    <property type="match status" value="1"/>
</dbReference>
<dbReference type="EMBL" id="JBHRTL010000004">
    <property type="protein sequence ID" value="MFC3154175.1"/>
    <property type="molecule type" value="Genomic_DNA"/>
</dbReference>
<proteinExistence type="inferred from homology"/>
<dbReference type="InterPro" id="IPR020546">
    <property type="entry name" value="ATP_synth_F1_dsu/esu_N"/>
</dbReference>
<reference evidence="18" key="1">
    <citation type="journal article" date="2019" name="Int. J. Syst. Evol. Microbiol.">
        <title>The Global Catalogue of Microorganisms (GCM) 10K type strain sequencing project: providing services to taxonomists for standard genome sequencing and annotation.</title>
        <authorList>
            <consortium name="The Broad Institute Genomics Platform"/>
            <consortium name="The Broad Institute Genome Sequencing Center for Infectious Disease"/>
            <person name="Wu L."/>
            <person name="Ma J."/>
        </authorList>
    </citation>
    <scope>NUCLEOTIDE SEQUENCE [LARGE SCALE GENOMIC DNA]</scope>
    <source>
        <strain evidence="18">KCTC 52141</strain>
    </source>
</reference>
<evidence type="ECO:0000256" key="5">
    <source>
        <dbReference type="ARBA" id="ARBA00014480"/>
    </source>
</evidence>
<comment type="similarity">
    <text evidence="3 13 14">Belongs to the ATPase epsilon chain family.</text>
</comment>
<evidence type="ECO:0000313" key="17">
    <source>
        <dbReference type="EMBL" id="MFC3154175.1"/>
    </source>
</evidence>
<evidence type="ECO:0000256" key="3">
    <source>
        <dbReference type="ARBA" id="ARBA00005712"/>
    </source>
</evidence>
<comment type="subcellular location">
    <subcellularLocation>
        <location evidence="2 13">Cell membrane</location>
        <topology evidence="2 13">Peripheral membrane protein</topology>
    </subcellularLocation>
</comment>
<evidence type="ECO:0000256" key="11">
    <source>
        <dbReference type="ARBA" id="ARBA00030215"/>
    </source>
</evidence>
<evidence type="ECO:0000256" key="12">
    <source>
        <dbReference type="ARBA" id="ARBA00031795"/>
    </source>
</evidence>
<protein>
    <recommendedName>
        <fullName evidence="5 13">ATP synthase epsilon chain</fullName>
    </recommendedName>
    <alternativeName>
        <fullName evidence="12 13">ATP synthase F1 sector epsilon subunit</fullName>
    </alternativeName>
    <alternativeName>
        <fullName evidence="11 13">F-ATPase epsilon subunit</fullName>
    </alternativeName>
</protein>
<comment type="subunit">
    <text evidence="4 13 14">F-type ATPases have 2 components, CF(1) - the catalytic core - and CF(0) - the membrane proton channel. CF(1) has five subunits: alpha(3), beta(3), gamma(1), delta(1), epsilon(1). CF(0) has three main subunits: a, b and c.</text>
</comment>
<keyword evidence="9 13" id="KW-0139">CF(1)</keyword>
<dbReference type="Pfam" id="PF00401">
    <property type="entry name" value="ATP-synt_DE"/>
    <property type="match status" value="1"/>
</dbReference>
<keyword evidence="18" id="KW-1185">Reference proteome</keyword>
<dbReference type="Proteomes" id="UP001595548">
    <property type="component" value="Unassembled WGS sequence"/>
</dbReference>
<dbReference type="PANTHER" id="PTHR13822:SF10">
    <property type="entry name" value="ATP SYNTHASE EPSILON CHAIN, CHLOROPLASTIC"/>
    <property type="match status" value="1"/>
</dbReference>
<dbReference type="Gene3D" id="2.60.15.10">
    <property type="entry name" value="F0F1 ATP synthase delta/epsilon subunit, N-terminal"/>
    <property type="match status" value="1"/>
</dbReference>
<dbReference type="InterPro" id="IPR001469">
    <property type="entry name" value="ATP_synth_F1_dsu/esu"/>
</dbReference>
<keyword evidence="10 13" id="KW-0066">ATP synthesis</keyword>
<dbReference type="InterPro" id="IPR036771">
    <property type="entry name" value="ATPsynth_dsu/esu_N"/>
</dbReference>
<evidence type="ECO:0000256" key="13">
    <source>
        <dbReference type="HAMAP-Rule" id="MF_00530"/>
    </source>
</evidence>
<dbReference type="RefSeq" id="WP_339616938.1">
    <property type="nucleotide sequence ID" value="NZ_AP031500.1"/>
</dbReference>
<dbReference type="NCBIfam" id="TIGR01216">
    <property type="entry name" value="ATP_synt_epsi"/>
    <property type="match status" value="1"/>
</dbReference>
<gene>
    <name evidence="13" type="primary">atpC</name>
    <name evidence="17" type="ORF">ACFOEB_03100</name>
</gene>
<dbReference type="SUPFAM" id="SSF51344">
    <property type="entry name" value="Epsilon subunit of F1F0-ATP synthase N-terminal domain"/>
    <property type="match status" value="1"/>
</dbReference>
<sequence length="141" mass="14930">MAMTIHCDIVSAESEIFSGLVELVVLTGSLGDLGITYGHAPLLTGLAPGPVRLKKQGGEEEVYYVSGGFLEVQPNLVTVLADTALRATDMDEAAAENAKKEAAAKLLSQSSEIDYSKAAIQLAEASAQLRALQAIRRNTRK</sequence>
<dbReference type="InterPro" id="IPR020547">
    <property type="entry name" value="ATP_synth_F1_esu_C"/>
</dbReference>
<keyword evidence="13" id="KW-0375">Hydrogen ion transport</keyword>
<feature type="domain" description="ATP synthase F1 complex delta/epsilon subunit N-terminal" evidence="16">
    <location>
        <begin position="5"/>
        <end position="84"/>
    </location>
</feature>
<evidence type="ECO:0000256" key="8">
    <source>
        <dbReference type="ARBA" id="ARBA00023136"/>
    </source>
</evidence>
<dbReference type="PANTHER" id="PTHR13822">
    <property type="entry name" value="ATP SYNTHASE DELTA/EPSILON CHAIN"/>
    <property type="match status" value="1"/>
</dbReference>
<evidence type="ECO:0000256" key="2">
    <source>
        <dbReference type="ARBA" id="ARBA00004202"/>
    </source>
</evidence>
<dbReference type="CDD" id="cd12152">
    <property type="entry name" value="F1-ATPase_delta"/>
    <property type="match status" value="1"/>
</dbReference>
<organism evidence="17 18">
    <name type="scientific">Gilvimarinus japonicus</name>
    <dbReference type="NCBI Taxonomy" id="1796469"/>
    <lineage>
        <taxon>Bacteria</taxon>
        <taxon>Pseudomonadati</taxon>
        <taxon>Pseudomonadota</taxon>
        <taxon>Gammaproteobacteria</taxon>
        <taxon>Cellvibrionales</taxon>
        <taxon>Cellvibrionaceae</taxon>
        <taxon>Gilvimarinus</taxon>
    </lineage>
</organism>
<evidence type="ECO:0000256" key="6">
    <source>
        <dbReference type="ARBA" id="ARBA00022448"/>
    </source>
</evidence>
<dbReference type="HAMAP" id="MF_00530">
    <property type="entry name" value="ATP_synth_epsil_bac"/>
    <property type="match status" value="1"/>
</dbReference>
<comment type="caution">
    <text evidence="17">The sequence shown here is derived from an EMBL/GenBank/DDBJ whole genome shotgun (WGS) entry which is preliminary data.</text>
</comment>
<dbReference type="NCBIfam" id="NF001847">
    <property type="entry name" value="PRK00571.1-4"/>
    <property type="match status" value="1"/>
</dbReference>
<keyword evidence="8 13" id="KW-0472">Membrane</keyword>
<name>A0ABV7HPZ5_9GAMM</name>
<evidence type="ECO:0000259" key="15">
    <source>
        <dbReference type="Pfam" id="PF00401"/>
    </source>
</evidence>